<dbReference type="OrthoDB" id="3507at10239"/>
<evidence type="ECO:0000259" key="2">
    <source>
        <dbReference type="Pfam" id="PF21522"/>
    </source>
</evidence>
<dbReference type="InterPro" id="IPR049067">
    <property type="entry name" value="MreB-like_C"/>
</dbReference>
<accession>A0A0Y0ATP3</accession>
<evidence type="ECO:0000313" key="3">
    <source>
        <dbReference type="EMBL" id="AMB18766.1"/>
    </source>
</evidence>
<dbReference type="Proteomes" id="UP000204502">
    <property type="component" value="Segment"/>
</dbReference>
<feature type="domain" description="Actin-like protein N-terminal" evidence="1">
    <location>
        <begin position="11"/>
        <end position="166"/>
    </location>
</feature>
<dbReference type="Pfam" id="PF17989">
    <property type="entry name" value="ALP_N"/>
    <property type="match status" value="1"/>
</dbReference>
<dbReference type="GeneID" id="28801845"/>
<proteinExistence type="predicted"/>
<gene>
    <name evidence="3" type="ORF">Eldridge_0186</name>
</gene>
<dbReference type="Pfam" id="PF21522">
    <property type="entry name" value="MreB-like_C"/>
    <property type="match status" value="1"/>
</dbReference>
<sequence length="343" mass="38078">MKKAENLVVKGYDDGYGDSKYSSNGVTEHIPSFVTSFKPKPKEDFGKDNKLKYIAVEVDEERYVVGDYAVKLDPSIRWNAADHKHSTESSNILLKTVLGLMCTGNQEVVNLLMMNLPLKFDTPERRFDLIQQVVGTHEVKLSTDGTHFFEKVINVEDVNIKKQPFGSLCDIILDDAGDITDMTMAKGFNVLVDIGSRTLNILTVDALEEQEELSLQNNLGMFKSYLQIGRTLEGTLGSAIPSGKLPSIIHSGSIKGMDISPILDRAYRAHANDIISTLHTLLLDSWSFVSAIVFTGGGSTLLRPYLEGQIQGVNTRFLDRYANVNGLRKYGIRQSKKTARGVR</sequence>
<name>A0A0Y0ATP3_9CAUD</name>
<dbReference type="InterPro" id="IPR043129">
    <property type="entry name" value="ATPase_NBD"/>
</dbReference>
<keyword evidence="4" id="KW-1185">Reference proteome</keyword>
<evidence type="ECO:0000313" key="4">
    <source>
        <dbReference type="Proteomes" id="UP000204502"/>
    </source>
</evidence>
<dbReference type="InterPro" id="IPR040607">
    <property type="entry name" value="ALP_N"/>
</dbReference>
<organism evidence="3 4">
    <name type="scientific">Bacillus phage Eldridge</name>
    <dbReference type="NCBI Taxonomy" id="1776293"/>
    <lineage>
        <taxon>Viruses</taxon>
        <taxon>Duplodnaviria</taxon>
        <taxon>Heunggongvirae</taxon>
        <taxon>Uroviricota</taxon>
        <taxon>Caudoviricetes</taxon>
        <taxon>Herelleviridae</taxon>
        <taxon>Bastillevirinae</taxon>
        <taxon>Eldridgevirus</taxon>
        <taxon>Eldridgevirus eldridge</taxon>
    </lineage>
</organism>
<protein>
    <submittedName>
        <fullName evidence="3">Uncharacterized protein</fullName>
    </submittedName>
</protein>
<dbReference type="SUPFAM" id="SSF53067">
    <property type="entry name" value="Actin-like ATPase domain"/>
    <property type="match status" value="2"/>
</dbReference>
<evidence type="ECO:0000259" key="1">
    <source>
        <dbReference type="Pfam" id="PF17989"/>
    </source>
</evidence>
<reference evidence="3 4" key="1">
    <citation type="journal article" date="2016" name="Genome Announc.">
        <title>Complete Genome Sequence of Bacillus megaterium Bacteriophage Eldridge.</title>
        <authorList>
            <person name="Reveille A.M."/>
            <person name="Eldridge K.A."/>
            <person name="Temple L.M."/>
        </authorList>
    </citation>
    <scope>NUCLEOTIDE SEQUENCE [LARGE SCALE GENOMIC DNA]</scope>
</reference>
<dbReference type="EMBL" id="KU253712">
    <property type="protein sequence ID" value="AMB18766.1"/>
    <property type="molecule type" value="Genomic_DNA"/>
</dbReference>
<dbReference type="KEGG" id="vg:28801845"/>
<dbReference type="RefSeq" id="YP_009274890.1">
    <property type="nucleotide sequence ID" value="NC_030920.1"/>
</dbReference>
<dbReference type="Gene3D" id="3.30.420.40">
    <property type="match status" value="2"/>
</dbReference>
<feature type="domain" description="Actin homologue MreB-like C-terminal" evidence="2">
    <location>
        <begin position="191"/>
        <end position="307"/>
    </location>
</feature>